<evidence type="ECO:0000259" key="3">
    <source>
        <dbReference type="PROSITE" id="PS50801"/>
    </source>
</evidence>
<accession>A0ABS8Z785</accession>
<dbReference type="EMBL" id="JAJVCN010000001">
    <property type="protein sequence ID" value="MCE7003680.1"/>
    <property type="molecule type" value="Genomic_DNA"/>
</dbReference>
<name>A0ABS8Z785_9PSEU</name>
<dbReference type="CDD" id="cd07043">
    <property type="entry name" value="STAS_anti-anti-sigma_factors"/>
    <property type="match status" value="1"/>
</dbReference>
<evidence type="ECO:0000313" key="4">
    <source>
        <dbReference type="EMBL" id="MCE7003680.1"/>
    </source>
</evidence>
<dbReference type="InterPro" id="IPR036513">
    <property type="entry name" value="STAS_dom_sf"/>
</dbReference>
<dbReference type="SUPFAM" id="SSF55781">
    <property type="entry name" value="GAF domain-like"/>
    <property type="match status" value="1"/>
</dbReference>
<proteinExistence type="predicted"/>
<dbReference type="InterPro" id="IPR005561">
    <property type="entry name" value="ANTAR"/>
</dbReference>
<dbReference type="InterPro" id="IPR036388">
    <property type="entry name" value="WH-like_DNA-bd_sf"/>
</dbReference>
<organism evidence="4 5">
    <name type="scientific">Kibdelosporangium philippinense</name>
    <dbReference type="NCBI Taxonomy" id="211113"/>
    <lineage>
        <taxon>Bacteria</taxon>
        <taxon>Bacillati</taxon>
        <taxon>Actinomycetota</taxon>
        <taxon>Actinomycetes</taxon>
        <taxon>Pseudonocardiales</taxon>
        <taxon>Pseudonocardiaceae</taxon>
        <taxon>Kibdelosporangium</taxon>
    </lineage>
</organism>
<evidence type="ECO:0000256" key="2">
    <source>
        <dbReference type="ARBA" id="ARBA00023163"/>
    </source>
</evidence>
<dbReference type="SMART" id="SM01012">
    <property type="entry name" value="ANTAR"/>
    <property type="match status" value="1"/>
</dbReference>
<comment type="caution">
    <text evidence="4">The sequence shown here is derived from an EMBL/GenBank/DDBJ whole genome shotgun (WGS) entry which is preliminary data.</text>
</comment>
<dbReference type="Gene3D" id="3.30.750.24">
    <property type="entry name" value="STAS domain"/>
    <property type="match status" value="1"/>
</dbReference>
<dbReference type="Proteomes" id="UP001521150">
    <property type="component" value="Unassembled WGS sequence"/>
</dbReference>
<reference evidence="4 5" key="1">
    <citation type="submission" date="2021-12" db="EMBL/GenBank/DDBJ databases">
        <title>Genome sequence of Kibdelosporangium philippinense ATCC 49844.</title>
        <authorList>
            <person name="Fedorov E.A."/>
            <person name="Omeragic M."/>
            <person name="Shalygina K.F."/>
            <person name="Maclea K.S."/>
        </authorList>
    </citation>
    <scope>NUCLEOTIDE SEQUENCE [LARGE SCALE GENOMIC DNA]</scope>
    <source>
        <strain evidence="4 5">ATCC 49844</strain>
    </source>
</reference>
<keyword evidence="5" id="KW-1185">Reference proteome</keyword>
<protein>
    <submittedName>
        <fullName evidence="4">ANTAR domain-containing protein</fullName>
    </submittedName>
</protein>
<dbReference type="SUPFAM" id="SSF52091">
    <property type="entry name" value="SpoIIaa-like"/>
    <property type="match status" value="1"/>
</dbReference>
<feature type="domain" description="STAS" evidence="3">
    <location>
        <begin position="27"/>
        <end position="128"/>
    </location>
</feature>
<dbReference type="Gene3D" id="1.10.10.10">
    <property type="entry name" value="Winged helix-like DNA-binding domain superfamily/Winged helix DNA-binding domain"/>
    <property type="match status" value="1"/>
</dbReference>
<dbReference type="Pfam" id="PF03861">
    <property type="entry name" value="ANTAR"/>
    <property type="match status" value="1"/>
</dbReference>
<dbReference type="PANTHER" id="PTHR33495">
    <property type="entry name" value="ANTI-SIGMA FACTOR ANTAGONIST TM_1081-RELATED-RELATED"/>
    <property type="match status" value="1"/>
</dbReference>
<dbReference type="PROSITE" id="PS50801">
    <property type="entry name" value="STAS"/>
    <property type="match status" value="1"/>
</dbReference>
<keyword evidence="2" id="KW-0804">Transcription</keyword>
<gene>
    <name evidence="4" type="ORF">LWC34_12705</name>
</gene>
<dbReference type="InterPro" id="IPR002645">
    <property type="entry name" value="STAS_dom"/>
</dbReference>
<keyword evidence="1" id="KW-0805">Transcription regulation</keyword>
<dbReference type="Gene3D" id="3.30.450.40">
    <property type="match status" value="1"/>
</dbReference>
<evidence type="ECO:0000313" key="5">
    <source>
        <dbReference type="Proteomes" id="UP001521150"/>
    </source>
</evidence>
<dbReference type="Pfam" id="PF01740">
    <property type="entry name" value="STAS"/>
    <property type="match status" value="1"/>
</dbReference>
<dbReference type="InterPro" id="IPR029016">
    <property type="entry name" value="GAF-like_dom_sf"/>
</dbReference>
<evidence type="ECO:0000256" key="1">
    <source>
        <dbReference type="ARBA" id="ARBA00023015"/>
    </source>
</evidence>
<dbReference type="RefSeq" id="WP_233725252.1">
    <property type="nucleotide sequence ID" value="NZ_JAJVCN010000001.1"/>
</dbReference>
<dbReference type="PANTHER" id="PTHR33495:SF2">
    <property type="entry name" value="ANTI-SIGMA FACTOR ANTAGONIST TM_1081-RELATED"/>
    <property type="match status" value="1"/>
</dbReference>
<sequence>MDPTDHRKAGEDASHPHFEFSLQQYRDDLVIVRLAGEIDTDSSRTADYWLRHRIPPKCRYVVVDLSSVDMLAAAGVRVLVEHADRQELAGRRMLTVAGNPHVRRVLELARATQIVGTYDSVPSAIAACTTATQPVRRPRADNDRPAADEVSTIQRELFAARSALRTRTVIARALGMLQERYGLPNMDAASELLGECARYHDVQVHALARAFLAASAPRTDIWFPGRARLPAPSLSFFRLQREHRRNRAVVLEAFLDTALGYLNTSMGDVQLVEGAGLRPRMESYHDLPLDLVDYLADLDDPSSAAWQAAQREVRVIEYVPVDSEHAMFAKAGIHALQSTPLVTFDGECVGVVTTYHLEPYFTPSKLAYAKLDSLATETADWLWWYRRTVIVDALERLHSHAPDYVKR</sequence>